<evidence type="ECO:0000313" key="2">
    <source>
        <dbReference type="Proteomes" id="UP001057580"/>
    </source>
</evidence>
<organism evidence="1 2">
    <name type="scientific">Salinirubellus salinus</name>
    <dbReference type="NCBI Taxonomy" id="1364945"/>
    <lineage>
        <taxon>Archaea</taxon>
        <taxon>Methanobacteriati</taxon>
        <taxon>Methanobacteriota</taxon>
        <taxon>Stenosarchaea group</taxon>
        <taxon>Halobacteria</taxon>
        <taxon>Halobacteriales</taxon>
        <taxon>Natronomonadaceae</taxon>
        <taxon>Salinirubellus</taxon>
    </lineage>
</organism>
<dbReference type="KEGG" id="ssai:N0B31_08325"/>
<dbReference type="RefSeq" id="WP_260643403.1">
    <property type="nucleotide sequence ID" value="NZ_CP104003.1"/>
</dbReference>
<keyword evidence="2" id="KW-1185">Reference proteome</keyword>
<accession>A0A9E7R6W2</accession>
<evidence type="ECO:0000313" key="1">
    <source>
        <dbReference type="EMBL" id="UWM56289.1"/>
    </source>
</evidence>
<dbReference type="GO" id="GO:0030638">
    <property type="term" value="P:polyketide metabolic process"/>
    <property type="evidence" value="ECO:0007669"/>
    <property type="project" value="InterPro"/>
</dbReference>
<dbReference type="PANTHER" id="PTHR38436:SF1">
    <property type="entry name" value="ESTER CYCLASE"/>
    <property type="match status" value="1"/>
</dbReference>
<name>A0A9E7R6W2_9EURY</name>
<protein>
    <submittedName>
        <fullName evidence="1">Ester cyclase</fullName>
    </submittedName>
</protein>
<dbReference type="Gene3D" id="3.10.450.50">
    <property type="match status" value="1"/>
</dbReference>
<gene>
    <name evidence="1" type="ORF">N0B31_08325</name>
</gene>
<proteinExistence type="predicted"/>
<dbReference type="AlphaFoldDB" id="A0A9E7R6W2"/>
<sequence length="148" mass="16273">MASTQQEQREAAQEISEAFVEAYNTGDTSLIEPVVTDDFVCHHHGAGVELHGASEYAGRIKEMRGAFSEFKMAEDILVVEGDLAAAQFSWGGTHDGPFQGIDPTNESVHTSSLCLMRMDDGKLDEMWIYSDTPGMLEQLGLEPRFGED</sequence>
<dbReference type="PANTHER" id="PTHR38436">
    <property type="entry name" value="POLYKETIDE CYCLASE SNOAL-LIKE DOMAIN"/>
    <property type="match status" value="1"/>
</dbReference>
<dbReference type="InterPro" id="IPR009959">
    <property type="entry name" value="Cyclase_SnoaL-like"/>
</dbReference>
<reference evidence="1" key="1">
    <citation type="submission" date="2022-09" db="EMBL/GenBank/DDBJ databases">
        <title>Diverse halophilic archaea isolated from saline environments.</title>
        <authorList>
            <person name="Cui H.-L."/>
        </authorList>
    </citation>
    <scope>NUCLEOTIDE SEQUENCE</scope>
    <source>
        <strain evidence="1">ZS-35-S2</strain>
    </source>
</reference>
<dbReference type="SUPFAM" id="SSF54427">
    <property type="entry name" value="NTF2-like"/>
    <property type="match status" value="1"/>
</dbReference>
<dbReference type="InterPro" id="IPR032710">
    <property type="entry name" value="NTF2-like_dom_sf"/>
</dbReference>
<dbReference type="GeneID" id="74942421"/>
<dbReference type="Proteomes" id="UP001057580">
    <property type="component" value="Chromosome"/>
</dbReference>
<dbReference type="Pfam" id="PF07366">
    <property type="entry name" value="SnoaL"/>
    <property type="match status" value="1"/>
</dbReference>
<dbReference type="EMBL" id="CP104003">
    <property type="protein sequence ID" value="UWM56289.1"/>
    <property type="molecule type" value="Genomic_DNA"/>
</dbReference>